<organism evidence="3 4">
    <name type="scientific">Certhia familiaris</name>
    <name type="common">Eurasian treecreeper</name>
    <dbReference type="NCBI Taxonomy" id="73333"/>
    <lineage>
        <taxon>Eukaryota</taxon>
        <taxon>Metazoa</taxon>
        <taxon>Chordata</taxon>
        <taxon>Craniata</taxon>
        <taxon>Vertebrata</taxon>
        <taxon>Euteleostomi</taxon>
        <taxon>Archelosauria</taxon>
        <taxon>Archosauria</taxon>
        <taxon>Dinosauria</taxon>
        <taxon>Saurischia</taxon>
        <taxon>Theropoda</taxon>
        <taxon>Coelurosauria</taxon>
        <taxon>Aves</taxon>
        <taxon>Neognathae</taxon>
        <taxon>Neoaves</taxon>
        <taxon>Telluraves</taxon>
        <taxon>Australaves</taxon>
        <taxon>Passeriformes</taxon>
        <taxon>Certhiidae</taxon>
        <taxon>Certhiinae</taxon>
        <taxon>Certhia</taxon>
    </lineage>
</organism>
<reference evidence="3" key="1">
    <citation type="submission" date="2019-09" db="EMBL/GenBank/DDBJ databases">
        <title>Bird 10,000 Genomes (B10K) Project - Family phase.</title>
        <authorList>
            <person name="Zhang G."/>
        </authorList>
    </citation>
    <scope>NUCLEOTIDE SEQUENCE</scope>
    <source>
        <strain evidence="3">OUT-0039</strain>
        <tissue evidence="3">Muscle</tissue>
    </source>
</reference>
<name>A0A851SKY4_CERFA</name>
<evidence type="ECO:0000313" key="4">
    <source>
        <dbReference type="Proteomes" id="UP000611277"/>
    </source>
</evidence>
<proteinExistence type="predicted"/>
<feature type="region of interest" description="Disordered" evidence="1">
    <location>
        <begin position="68"/>
        <end position="101"/>
    </location>
</feature>
<keyword evidence="4" id="KW-1185">Reference proteome</keyword>
<feature type="non-terminal residue" evidence="3">
    <location>
        <position position="1"/>
    </location>
</feature>
<dbReference type="Proteomes" id="UP000611277">
    <property type="component" value="Unassembled WGS sequence"/>
</dbReference>
<feature type="domain" description="Protein HGH1 C-terminal" evidence="2">
    <location>
        <begin position="2"/>
        <end position="53"/>
    </location>
</feature>
<dbReference type="EMBL" id="WBNC01025013">
    <property type="protein sequence ID" value="NXD04318.1"/>
    <property type="molecule type" value="Genomic_DNA"/>
</dbReference>
<feature type="non-terminal residue" evidence="3">
    <location>
        <position position="101"/>
    </location>
</feature>
<sequence>EQLMATKCGRLQVRSRGSYLVLRELHTWEKNPEVLRTCEKVIQVVIGDEPEEGLENLLEVTIPEEVERQLRDRDRLEEEEGTTRGQRDVTCRSPGGHEDVT</sequence>
<dbReference type="AlphaFoldDB" id="A0A851SKY4"/>
<accession>A0A851SKY4</accession>
<dbReference type="Pfam" id="PF04064">
    <property type="entry name" value="DUF384"/>
    <property type="match status" value="1"/>
</dbReference>
<protein>
    <submittedName>
        <fullName evidence="3">HGH1 protein</fullName>
    </submittedName>
</protein>
<evidence type="ECO:0000256" key="1">
    <source>
        <dbReference type="SAM" id="MobiDB-lite"/>
    </source>
</evidence>
<evidence type="ECO:0000259" key="2">
    <source>
        <dbReference type="Pfam" id="PF04064"/>
    </source>
</evidence>
<dbReference type="InterPro" id="IPR007206">
    <property type="entry name" value="Protein_HGH1_C"/>
</dbReference>
<gene>
    <name evidence="3" type="primary">Hgh1</name>
    <name evidence="3" type="ORF">CERFAM_R14378</name>
</gene>
<evidence type="ECO:0000313" key="3">
    <source>
        <dbReference type="EMBL" id="NXD04318.1"/>
    </source>
</evidence>
<comment type="caution">
    <text evidence="3">The sequence shown here is derived from an EMBL/GenBank/DDBJ whole genome shotgun (WGS) entry which is preliminary data.</text>
</comment>